<keyword evidence="3" id="KW-1185">Reference proteome</keyword>
<keyword evidence="1" id="KW-0472">Membrane</keyword>
<keyword evidence="1" id="KW-1133">Transmembrane helix</keyword>
<name>A0A095SYL6_9FLAO</name>
<dbReference type="Proteomes" id="UP000029554">
    <property type="component" value="Unassembled WGS sequence"/>
</dbReference>
<gene>
    <name evidence="2" type="ORF">LG45_02380</name>
</gene>
<sequence length="145" mass="16550">MEFGFFYLFQILNSVIFRCNLIKINPMKKIIYILLIIVFAFFALALIPINTSKENSIVISGTVKSLSEAGIKDLVFELENDKTTYYINRALENGFQLEKSKTEFIGKKVTLNYAKGWTPLAPFGTTCKHITQISVDGKEVYTEFK</sequence>
<keyword evidence="1" id="KW-0812">Transmembrane</keyword>
<evidence type="ECO:0000313" key="2">
    <source>
        <dbReference type="EMBL" id="KGD69622.1"/>
    </source>
</evidence>
<organism evidence="2 3">
    <name type="scientific">Flavobacterium aquatile LMG 4008 = ATCC 11947</name>
    <dbReference type="NCBI Taxonomy" id="1453498"/>
    <lineage>
        <taxon>Bacteria</taxon>
        <taxon>Pseudomonadati</taxon>
        <taxon>Bacteroidota</taxon>
        <taxon>Flavobacteriia</taxon>
        <taxon>Flavobacteriales</taxon>
        <taxon>Flavobacteriaceae</taxon>
        <taxon>Flavobacterium</taxon>
    </lineage>
</organism>
<proteinExistence type="predicted"/>
<dbReference type="EMBL" id="JRHH01000001">
    <property type="protein sequence ID" value="KGD69622.1"/>
    <property type="molecule type" value="Genomic_DNA"/>
</dbReference>
<comment type="caution">
    <text evidence="2">The sequence shown here is derived from an EMBL/GenBank/DDBJ whole genome shotgun (WGS) entry which is preliminary data.</text>
</comment>
<feature type="transmembrane region" description="Helical" evidence="1">
    <location>
        <begin position="30"/>
        <end position="49"/>
    </location>
</feature>
<protein>
    <submittedName>
        <fullName evidence="2">Uncharacterized protein</fullName>
    </submittedName>
</protein>
<dbReference type="AlphaFoldDB" id="A0A095SYL6"/>
<reference evidence="2 3" key="1">
    <citation type="submission" date="2014-09" db="EMBL/GenBank/DDBJ databases">
        <title>Whole Genome Shotgun of Flavobacterium aquatile LMG 4008.</title>
        <authorList>
            <person name="Gale A.N."/>
            <person name="Pipes S.E."/>
            <person name="Newman J.D."/>
        </authorList>
    </citation>
    <scope>NUCLEOTIDE SEQUENCE [LARGE SCALE GENOMIC DNA]</scope>
    <source>
        <strain evidence="2 3">LMG 4008</strain>
    </source>
</reference>
<evidence type="ECO:0000256" key="1">
    <source>
        <dbReference type="SAM" id="Phobius"/>
    </source>
</evidence>
<accession>A0A095SYL6</accession>
<dbReference type="eggNOG" id="ENOG5030R4Y">
    <property type="taxonomic scope" value="Bacteria"/>
</dbReference>
<dbReference type="STRING" id="1453498.LG45_02380"/>
<evidence type="ECO:0000313" key="3">
    <source>
        <dbReference type="Proteomes" id="UP000029554"/>
    </source>
</evidence>